<reference evidence="1 2" key="2">
    <citation type="journal article" date="2022" name="Mol. Ecol. Resour.">
        <title>The genomes of chicory, endive, great burdock and yacon provide insights into Asteraceae paleo-polyploidization history and plant inulin production.</title>
        <authorList>
            <person name="Fan W."/>
            <person name="Wang S."/>
            <person name="Wang H."/>
            <person name="Wang A."/>
            <person name="Jiang F."/>
            <person name="Liu H."/>
            <person name="Zhao H."/>
            <person name="Xu D."/>
            <person name="Zhang Y."/>
        </authorList>
    </citation>
    <scope>NUCLEOTIDE SEQUENCE [LARGE SCALE GENOMIC DNA]</scope>
    <source>
        <strain evidence="2">cv. Punajuju</strain>
        <tissue evidence="1">Leaves</tissue>
    </source>
</reference>
<name>A0ACB9BJ84_CICIN</name>
<sequence length="93" mass="10618">MRIASATEREEERRRTAVEDDQDEVVGEEYVVEDVRRWSCRWLPTLRFVDNVMMTIVIAPSSLGPRLTSMATLANIDACTSQLTQSLNSSLLW</sequence>
<comment type="caution">
    <text evidence="1">The sequence shown here is derived from an EMBL/GenBank/DDBJ whole genome shotgun (WGS) entry which is preliminary data.</text>
</comment>
<protein>
    <submittedName>
        <fullName evidence="1">Uncharacterized protein</fullName>
    </submittedName>
</protein>
<dbReference type="Proteomes" id="UP001055811">
    <property type="component" value="Linkage Group LG06"/>
</dbReference>
<keyword evidence="2" id="KW-1185">Reference proteome</keyword>
<accession>A0ACB9BJ84</accession>
<evidence type="ECO:0000313" key="2">
    <source>
        <dbReference type="Proteomes" id="UP001055811"/>
    </source>
</evidence>
<organism evidence="1 2">
    <name type="scientific">Cichorium intybus</name>
    <name type="common">Chicory</name>
    <dbReference type="NCBI Taxonomy" id="13427"/>
    <lineage>
        <taxon>Eukaryota</taxon>
        <taxon>Viridiplantae</taxon>
        <taxon>Streptophyta</taxon>
        <taxon>Embryophyta</taxon>
        <taxon>Tracheophyta</taxon>
        <taxon>Spermatophyta</taxon>
        <taxon>Magnoliopsida</taxon>
        <taxon>eudicotyledons</taxon>
        <taxon>Gunneridae</taxon>
        <taxon>Pentapetalae</taxon>
        <taxon>asterids</taxon>
        <taxon>campanulids</taxon>
        <taxon>Asterales</taxon>
        <taxon>Asteraceae</taxon>
        <taxon>Cichorioideae</taxon>
        <taxon>Cichorieae</taxon>
        <taxon>Cichoriinae</taxon>
        <taxon>Cichorium</taxon>
    </lineage>
</organism>
<evidence type="ECO:0000313" key="1">
    <source>
        <dbReference type="EMBL" id="KAI3722069.1"/>
    </source>
</evidence>
<reference evidence="2" key="1">
    <citation type="journal article" date="2022" name="Mol. Ecol. Resour.">
        <title>The genomes of chicory, endive, great burdock and yacon provide insights into Asteraceae palaeo-polyploidization history and plant inulin production.</title>
        <authorList>
            <person name="Fan W."/>
            <person name="Wang S."/>
            <person name="Wang H."/>
            <person name="Wang A."/>
            <person name="Jiang F."/>
            <person name="Liu H."/>
            <person name="Zhao H."/>
            <person name="Xu D."/>
            <person name="Zhang Y."/>
        </authorList>
    </citation>
    <scope>NUCLEOTIDE SEQUENCE [LARGE SCALE GENOMIC DNA]</scope>
    <source>
        <strain evidence="2">cv. Punajuju</strain>
    </source>
</reference>
<gene>
    <name evidence="1" type="ORF">L2E82_33094</name>
</gene>
<proteinExistence type="predicted"/>
<dbReference type="EMBL" id="CM042014">
    <property type="protein sequence ID" value="KAI3722069.1"/>
    <property type="molecule type" value="Genomic_DNA"/>
</dbReference>